<organism evidence="8 9">
    <name type="scientific">Holospora obtusa F1</name>
    <dbReference type="NCBI Taxonomy" id="1399147"/>
    <lineage>
        <taxon>Bacteria</taxon>
        <taxon>Pseudomonadati</taxon>
        <taxon>Pseudomonadota</taxon>
        <taxon>Alphaproteobacteria</taxon>
        <taxon>Holosporales</taxon>
        <taxon>Holosporaceae</taxon>
        <taxon>Holospora</taxon>
    </lineage>
</organism>
<dbReference type="SUPFAM" id="SSF52172">
    <property type="entry name" value="CheY-like"/>
    <property type="match status" value="1"/>
</dbReference>
<gene>
    <name evidence="8" type="ORF">P618_201046</name>
</gene>
<dbReference type="Gene3D" id="3.40.50.2300">
    <property type="match status" value="1"/>
</dbReference>
<evidence type="ECO:0000256" key="1">
    <source>
        <dbReference type="ARBA" id="ARBA00000085"/>
    </source>
</evidence>
<evidence type="ECO:0000256" key="4">
    <source>
        <dbReference type="PROSITE-ProRule" id="PRU00169"/>
    </source>
</evidence>
<evidence type="ECO:0000259" key="6">
    <source>
        <dbReference type="PROSITE" id="PS50109"/>
    </source>
</evidence>
<dbReference type="SUPFAM" id="SSF55874">
    <property type="entry name" value="ATPase domain of HSP90 chaperone/DNA topoisomerase II/histidine kinase"/>
    <property type="match status" value="1"/>
</dbReference>
<dbReference type="PANTHER" id="PTHR43547:SF2">
    <property type="entry name" value="HYBRID SIGNAL TRANSDUCTION HISTIDINE KINASE C"/>
    <property type="match status" value="1"/>
</dbReference>
<protein>
    <recommendedName>
        <fullName evidence="2">histidine kinase</fullName>
        <ecNumber evidence="2">2.7.13.3</ecNumber>
    </recommendedName>
</protein>
<dbReference type="SMART" id="SM00387">
    <property type="entry name" value="HATPase_c"/>
    <property type="match status" value="1"/>
</dbReference>
<evidence type="ECO:0000313" key="8">
    <source>
        <dbReference type="EMBL" id="ETZ06755.1"/>
    </source>
</evidence>
<dbReference type="PANTHER" id="PTHR43547">
    <property type="entry name" value="TWO-COMPONENT HISTIDINE KINASE"/>
    <property type="match status" value="1"/>
</dbReference>
<dbReference type="RefSeq" id="WP_021826784.1">
    <property type="nucleotide sequence ID" value="NZ_AWTR02000085.1"/>
</dbReference>
<keyword evidence="3 4" id="KW-0597">Phosphoprotein</keyword>
<feature type="domain" description="Response regulatory" evidence="7">
    <location>
        <begin position="617"/>
        <end position="731"/>
    </location>
</feature>
<evidence type="ECO:0000256" key="5">
    <source>
        <dbReference type="SAM" id="Phobius"/>
    </source>
</evidence>
<name>W6TFH4_HOLOB</name>
<dbReference type="InterPro" id="IPR003661">
    <property type="entry name" value="HisK_dim/P_dom"/>
</dbReference>
<feature type="domain" description="Histidine kinase" evidence="6">
    <location>
        <begin position="373"/>
        <end position="594"/>
    </location>
</feature>
<feature type="modified residue" description="4-aspartylphosphate" evidence="4">
    <location>
        <position position="667"/>
    </location>
</feature>
<dbReference type="PRINTS" id="PR00344">
    <property type="entry name" value="BCTRLSENSOR"/>
</dbReference>
<proteinExistence type="predicted"/>
<evidence type="ECO:0000259" key="7">
    <source>
        <dbReference type="PROSITE" id="PS50110"/>
    </source>
</evidence>
<dbReference type="PROSITE" id="PS50110">
    <property type="entry name" value="RESPONSE_REGULATORY"/>
    <property type="match status" value="1"/>
</dbReference>
<reference evidence="8 9" key="1">
    <citation type="journal article" date="2014" name="FEMS Microbiol. Lett.">
        <title>Draft genome sequences of three Holospora species (Holospora obtusa, Holospora undulata, and Holospora elegans), endonuclear symbiotic bacteria of the ciliate Paramecium caudatum.</title>
        <authorList>
            <person name="Dohra H."/>
            <person name="Tanaka K."/>
            <person name="Suzuki T."/>
            <person name="Fujishima M."/>
            <person name="Suzuki H."/>
        </authorList>
    </citation>
    <scope>NUCLEOTIDE SEQUENCE [LARGE SCALE GENOMIC DNA]</scope>
    <source>
        <strain evidence="8 9">F1</strain>
    </source>
</reference>
<evidence type="ECO:0000256" key="3">
    <source>
        <dbReference type="ARBA" id="ARBA00022553"/>
    </source>
</evidence>
<dbReference type="AlphaFoldDB" id="W6TFH4"/>
<dbReference type="Pfam" id="PF00512">
    <property type="entry name" value="HisKA"/>
    <property type="match status" value="1"/>
</dbReference>
<comment type="catalytic activity">
    <reaction evidence="1">
        <text>ATP + protein L-histidine = ADP + protein N-phospho-L-histidine.</text>
        <dbReference type="EC" id="2.7.13.3"/>
    </reaction>
</comment>
<dbReference type="eggNOG" id="COG0784">
    <property type="taxonomic scope" value="Bacteria"/>
</dbReference>
<dbReference type="Pfam" id="PF02518">
    <property type="entry name" value="HATPase_c"/>
    <property type="match status" value="1"/>
</dbReference>
<dbReference type="SUPFAM" id="SSF47384">
    <property type="entry name" value="Homodimeric domain of signal transducing histidine kinase"/>
    <property type="match status" value="1"/>
</dbReference>
<dbReference type="InterPro" id="IPR001789">
    <property type="entry name" value="Sig_transdc_resp-reg_receiver"/>
</dbReference>
<dbReference type="PROSITE" id="PS50109">
    <property type="entry name" value="HIS_KIN"/>
    <property type="match status" value="1"/>
</dbReference>
<dbReference type="Proteomes" id="UP000019112">
    <property type="component" value="Unassembled WGS sequence"/>
</dbReference>
<evidence type="ECO:0000313" key="9">
    <source>
        <dbReference type="Proteomes" id="UP000019112"/>
    </source>
</evidence>
<dbReference type="InterPro" id="IPR036890">
    <property type="entry name" value="HATPase_C_sf"/>
</dbReference>
<keyword evidence="5" id="KW-1133">Transmembrane helix</keyword>
<dbReference type="InterPro" id="IPR004358">
    <property type="entry name" value="Sig_transdc_His_kin-like_C"/>
</dbReference>
<dbReference type="GO" id="GO:0000155">
    <property type="term" value="F:phosphorelay sensor kinase activity"/>
    <property type="evidence" value="ECO:0007669"/>
    <property type="project" value="InterPro"/>
</dbReference>
<evidence type="ECO:0000256" key="2">
    <source>
        <dbReference type="ARBA" id="ARBA00012438"/>
    </source>
</evidence>
<dbReference type="OrthoDB" id="9796100at2"/>
<dbReference type="InterPro" id="IPR003594">
    <property type="entry name" value="HATPase_dom"/>
</dbReference>
<dbReference type="SMART" id="SM00448">
    <property type="entry name" value="REC"/>
    <property type="match status" value="1"/>
</dbReference>
<dbReference type="SMART" id="SM00388">
    <property type="entry name" value="HisKA"/>
    <property type="match status" value="1"/>
</dbReference>
<keyword evidence="9" id="KW-1185">Reference proteome</keyword>
<accession>W6TFH4</accession>
<feature type="transmembrane region" description="Helical" evidence="5">
    <location>
        <begin position="33"/>
        <end position="54"/>
    </location>
</feature>
<dbReference type="Pfam" id="PF00072">
    <property type="entry name" value="Response_reg"/>
    <property type="match status" value="1"/>
</dbReference>
<dbReference type="STRING" id="1399147.P618_201046"/>
<dbReference type="eggNOG" id="COG4191">
    <property type="taxonomic scope" value="Bacteria"/>
</dbReference>
<dbReference type="CDD" id="cd00082">
    <property type="entry name" value="HisKA"/>
    <property type="match status" value="1"/>
</dbReference>
<dbReference type="EC" id="2.7.13.3" evidence="2"/>
<dbReference type="InterPro" id="IPR011006">
    <property type="entry name" value="CheY-like_superfamily"/>
</dbReference>
<sequence>MENKFEGSLVLELCSVICEAVLLENINWIDVCIATSIVFFIALYYGTGIGIFYIKKTGHIFGIKPKIFQNKKEKFYTMLQEYCAHPSVAPSKLRYAQFFILNNGSTVFALSVPFKNSIVIWIPCYTSSKKKWIKSLIWNHPMHTCVVNSNGKIQWFSRNLLQWLALHSCDLYHSPFSVLFKNSPPRWESIKNRHIVILLSRGKEDRAARIHMETVLKDTKLNIFYFFPCEYMYAYENDQLFLNAIPCSAVLIDSHGIIRNSNEEFQGKFFYSHNKSTFGVPIPYLTKASKSKLFTELQHARKRSKPSCVFIVELEQKTVQKESLEKMFAFLQPFSSYDDHVLFILLLMSAPNIVPPQEPLSQRMELLGQVASGIVHDFNNLLTGMIGFCDLLLQRHGPGDPSFQDVQQIKHSAVRAARLIQHLLDFSKSTSSAERVFSLQGCVQNLMPLIQRIIGPKIFLSFRHDAQTSAVYGNLDNIEQMILNLAINARDAMPNGGSLDFTLGTFVAKSSQTLTQGVLEMGQYVYLEVKDTGSGIPPDIFPYIFNAFVSSKEQGTGLGLSNISKTVTELKGGIQVQTEKGRGSTFSIYLPLHKGEIDSRNQESQKSLVEPNKTGEKILLVEDEDPIRLFSSRVLREKGYEVVEARDGIQALQTMKTHEDIMLIITDVMMPGIDGPSLISEVQKHTPHIKALFVSGYPKESIELSGASANRYFLQKPFSLSELVAKIQEILKKN</sequence>
<dbReference type="Gene3D" id="3.30.565.10">
    <property type="entry name" value="Histidine kinase-like ATPase, C-terminal domain"/>
    <property type="match status" value="1"/>
</dbReference>
<dbReference type="EMBL" id="AWTR02000085">
    <property type="protein sequence ID" value="ETZ06755.1"/>
    <property type="molecule type" value="Genomic_DNA"/>
</dbReference>
<keyword evidence="5" id="KW-0472">Membrane</keyword>
<dbReference type="InterPro" id="IPR005467">
    <property type="entry name" value="His_kinase_dom"/>
</dbReference>
<keyword evidence="5" id="KW-0812">Transmembrane</keyword>
<dbReference type="InterPro" id="IPR036097">
    <property type="entry name" value="HisK_dim/P_sf"/>
</dbReference>
<dbReference type="Gene3D" id="1.10.287.130">
    <property type="match status" value="1"/>
</dbReference>
<comment type="caution">
    <text evidence="8">The sequence shown here is derived from an EMBL/GenBank/DDBJ whole genome shotgun (WGS) entry which is preliminary data.</text>
</comment>